<dbReference type="InterPro" id="IPR013087">
    <property type="entry name" value="Znf_C2H2_type"/>
</dbReference>
<sequence length="377" mass="42389">MAHLQFDNKRHYPTNIEHSPMDASLTPVSTHNGTFQDQLACTSYAEPHYQPSPCVGIVEPFPQAPHGLGLFIDTHDALVPTVHPPTPISANPWNATDLSSPLNDQQRLDFYLQVSGPPSTWEATPVVDCSQLQAGVFTPCSNYRTNRSHRSSISSTYSSTDSILTCSRGSPLPNPVKIENVENWQLTTPEFPSTPQGRNLVPSKVNPPFIPHSAPHSAHVFSYVSPVALQEMRPHSDCATDPFYWQNRRWSDSYSAERIKAEALHAVARTRKKRRHTTQAESKFSCDQCGKFFKRKHNFTSHCNTRHNKDTVGLRPFPCNACDRAFKRKADLERHRTNVHIKSLEHKHVENGGCKTLNDLERQQSISASPLPPTPMF</sequence>
<dbReference type="Pfam" id="PF00096">
    <property type="entry name" value="zf-C2H2"/>
    <property type="match status" value="1"/>
</dbReference>
<dbReference type="FunFam" id="3.30.160.60:FF:000446">
    <property type="entry name" value="Zinc finger protein"/>
    <property type="match status" value="1"/>
</dbReference>
<feature type="region of interest" description="Disordered" evidence="6">
    <location>
        <begin position="358"/>
        <end position="377"/>
    </location>
</feature>
<dbReference type="GO" id="GO:0008270">
    <property type="term" value="F:zinc ion binding"/>
    <property type="evidence" value="ECO:0007669"/>
    <property type="project" value="UniProtKB-KW"/>
</dbReference>
<dbReference type="GO" id="GO:0043565">
    <property type="term" value="F:sequence-specific DNA binding"/>
    <property type="evidence" value="ECO:0007669"/>
    <property type="project" value="TreeGrafter"/>
</dbReference>
<keyword evidence="1" id="KW-0479">Metal-binding</keyword>
<evidence type="ECO:0000256" key="1">
    <source>
        <dbReference type="ARBA" id="ARBA00022723"/>
    </source>
</evidence>
<protein>
    <recommendedName>
        <fullName evidence="7">C2H2-type domain-containing protein</fullName>
    </recommendedName>
</protein>
<dbReference type="RefSeq" id="XP_033535759.1">
    <property type="nucleotide sequence ID" value="XM_033681761.1"/>
</dbReference>
<evidence type="ECO:0000256" key="4">
    <source>
        <dbReference type="ARBA" id="ARBA00022833"/>
    </source>
</evidence>
<dbReference type="GeneID" id="54422331"/>
<gene>
    <name evidence="8 10" type="ORF">P152DRAFT_480359</name>
</gene>
<accession>A0A6G1G7T8</accession>
<evidence type="ECO:0000256" key="5">
    <source>
        <dbReference type="PROSITE-ProRule" id="PRU00042"/>
    </source>
</evidence>
<feature type="domain" description="C2H2-type" evidence="7">
    <location>
        <begin position="284"/>
        <end position="312"/>
    </location>
</feature>
<feature type="compositionally biased region" description="Basic and acidic residues" evidence="6">
    <location>
        <begin position="1"/>
        <end position="10"/>
    </location>
</feature>
<dbReference type="InterPro" id="IPR036236">
    <property type="entry name" value="Znf_C2H2_sf"/>
</dbReference>
<dbReference type="Gene3D" id="3.30.160.60">
    <property type="entry name" value="Classic Zinc Finger"/>
    <property type="match status" value="2"/>
</dbReference>
<proteinExistence type="predicted"/>
<evidence type="ECO:0000313" key="10">
    <source>
        <dbReference type="RefSeq" id="XP_033535759.1"/>
    </source>
</evidence>
<dbReference type="PANTHER" id="PTHR24408">
    <property type="entry name" value="ZINC FINGER PROTEIN"/>
    <property type="match status" value="1"/>
</dbReference>
<dbReference type="SMART" id="SM00355">
    <property type="entry name" value="ZnF_C2H2"/>
    <property type="match status" value="2"/>
</dbReference>
<evidence type="ECO:0000256" key="2">
    <source>
        <dbReference type="ARBA" id="ARBA00022737"/>
    </source>
</evidence>
<dbReference type="PROSITE" id="PS50157">
    <property type="entry name" value="ZINC_FINGER_C2H2_2"/>
    <property type="match status" value="2"/>
</dbReference>
<reference evidence="10" key="2">
    <citation type="submission" date="2020-04" db="EMBL/GenBank/DDBJ databases">
        <authorList>
            <consortium name="NCBI Genome Project"/>
        </authorList>
    </citation>
    <scope>NUCLEOTIDE SEQUENCE</scope>
    <source>
        <strain evidence="10">CBS 781.70</strain>
    </source>
</reference>
<feature type="domain" description="C2H2-type" evidence="7">
    <location>
        <begin position="317"/>
        <end position="345"/>
    </location>
</feature>
<keyword evidence="2" id="KW-0677">Repeat</keyword>
<dbReference type="OrthoDB" id="2160997at2759"/>
<dbReference type="GO" id="GO:0005634">
    <property type="term" value="C:nucleus"/>
    <property type="evidence" value="ECO:0007669"/>
    <property type="project" value="TreeGrafter"/>
</dbReference>
<organism evidence="8">
    <name type="scientific">Eremomyces bilateralis CBS 781.70</name>
    <dbReference type="NCBI Taxonomy" id="1392243"/>
    <lineage>
        <taxon>Eukaryota</taxon>
        <taxon>Fungi</taxon>
        <taxon>Dikarya</taxon>
        <taxon>Ascomycota</taxon>
        <taxon>Pezizomycotina</taxon>
        <taxon>Dothideomycetes</taxon>
        <taxon>Dothideomycetes incertae sedis</taxon>
        <taxon>Eremomycetales</taxon>
        <taxon>Eremomycetaceae</taxon>
        <taxon>Eremomyces</taxon>
    </lineage>
</organism>
<dbReference type="PANTHER" id="PTHR24408:SF58">
    <property type="entry name" value="TRANSCRIPTION FACTOR (TFIIIA), PUTATIVE (AFU_ORTHOLOGUE AFUA_1G05150)-RELATED"/>
    <property type="match status" value="1"/>
</dbReference>
<evidence type="ECO:0000313" key="8">
    <source>
        <dbReference type="EMBL" id="KAF1814128.1"/>
    </source>
</evidence>
<evidence type="ECO:0000313" key="9">
    <source>
        <dbReference type="Proteomes" id="UP000504638"/>
    </source>
</evidence>
<dbReference type="Proteomes" id="UP000504638">
    <property type="component" value="Unplaced"/>
</dbReference>
<reference evidence="10" key="3">
    <citation type="submission" date="2025-04" db="UniProtKB">
        <authorList>
            <consortium name="RefSeq"/>
        </authorList>
    </citation>
    <scope>IDENTIFICATION</scope>
    <source>
        <strain evidence="10">CBS 781.70</strain>
    </source>
</reference>
<dbReference type="GO" id="GO:0000981">
    <property type="term" value="F:DNA-binding transcription factor activity, RNA polymerase II-specific"/>
    <property type="evidence" value="ECO:0007669"/>
    <property type="project" value="TreeGrafter"/>
</dbReference>
<keyword evidence="9" id="KW-1185">Reference proteome</keyword>
<keyword evidence="3 5" id="KW-0863">Zinc-finger</keyword>
<feature type="region of interest" description="Disordered" evidence="6">
    <location>
        <begin position="1"/>
        <end position="21"/>
    </location>
</feature>
<dbReference type="AlphaFoldDB" id="A0A6G1G7T8"/>
<dbReference type="PROSITE" id="PS00028">
    <property type="entry name" value="ZINC_FINGER_C2H2_1"/>
    <property type="match status" value="2"/>
</dbReference>
<name>A0A6G1G7T8_9PEZI</name>
<evidence type="ECO:0000256" key="6">
    <source>
        <dbReference type="SAM" id="MobiDB-lite"/>
    </source>
</evidence>
<evidence type="ECO:0000256" key="3">
    <source>
        <dbReference type="ARBA" id="ARBA00022771"/>
    </source>
</evidence>
<reference evidence="8 10" key="1">
    <citation type="submission" date="2020-01" db="EMBL/GenBank/DDBJ databases">
        <authorList>
            <consortium name="DOE Joint Genome Institute"/>
            <person name="Haridas S."/>
            <person name="Albert R."/>
            <person name="Binder M."/>
            <person name="Bloem J."/>
            <person name="Labutti K."/>
            <person name="Salamov A."/>
            <person name="Andreopoulos B."/>
            <person name="Baker S.E."/>
            <person name="Barry K."/>
            <person name="Bills G."/>
            <person name="Bluhm B.H."/>
            <person name="Cannon C."/>
            <person name="Castanera R."/>
            <person name="Culley D.E."/>
            <person name="Daum C."/>
            <person name="Ezra D."/>
            <person name="Gonzalez J.B."/>
            <person name="Henrissat B."/>
            <person name="Kuo A."/>
            <person name="Liang C."/>
            <person name="Lipzen A."/>
            <person name="Lutzoni F."/>
            <person name="Magnuson J."/>
            <person name="Mondo S."/>
            <person name="Nolan M."/>
            <person name="Ohm R."/>
            <person name="Pangilinan J."/>
            <person name="Park H.-J."/>
            <person name="Ramirez L."/>
            <person name="Alfaro M."/>
            <person name="Sun H."/>
            <person name="Tritt A."/>
            <person name="Yoshinaga Y."/>
            <person name="Zwiers L.-H."/>
            <person name="Turgeon B.G."/>
            <person name="Goodwin S.B."/>
            <person name="Spatafora J.W."/>
            <person name="Crous P.W."/>
            <person name="Grigoriev I.V."/>
        </authorList>
    </citation>
    <scope>NUCLEOTIDE SEQUENCE</scope>
    <source>
        <strain evidence="8 10">CBS 781.70</strain>
    </source>
</reference>
<keyword evidence="4" id="KW-0862">Zinc</keyword>
<evidence type="ECO:0000259" key="7">
    <source>
        <dbReference type="PROSITE" id="PS50157"/>
    </source>
</evidence>
<dbReference type="EMBL" id="ML975153">
    <property type="protein sequence ID" value="KAF1814128.1"/>
    <property type="molecule type" value="Genomic_DNA"/>
</dbReference>
<dbReference type="SUPFAM" id="SSF57667">
    <property type="entry name" value="beta-beta-alpha zinc fingers"/>
    <property type="match status" value="1"/>
</dbReference>